<dbReference type="PANTHER" id="PTHR10579">
    <property type="entry name" value="CALCIUM-ACTIVATED CHLORIDE CHANNEL REGULATOR"/>
    <property type="match status" value="1"/>
</dbReference>
<feature type="domain" description="VWFA" evidence="1">
    <location>
        <begin position="386"/>
        <end position="566"/>
    </location>
</feature>
<evidence type="ECO:0000313" key="3">
    <source>
        <dbReference type="Proteomes" id="UP001304461"/>
    </source>
</evidence>
<name>A0ABU5RSS3_9CYAN</name>
<comment type="caution">
    <text evidence="2">The sequence shown here is derived from an EMBL/GenBank/DDBJ whole genome shotgun (WGS) entry which is preliminary data.</text>
</comment>
<protein>
    <submittedName>
        <fullName evidence="2">VWA domain-containing protein</fullName>
    </submittedName>
</protein>
<dbReference type="SUPFAM" id="SSF53300">
    <property type="entry name" value="vWA-like"/>
    <property type="match status" value="1"/>
</dbReference>
<keyword evidence="3" id="KW-1185">Reference proteome</keyword>
<dbReference type="CDD" id="cd00198">
    <property type="entry name" value="vWFA"/>
    <property type="match status" value="1"/>
</dbReference>
<proteinExistence type="predicted"/>
<gene>
    <name evidence="2" type="ORF">VB738_05925</name>
</gene>
<dbReference type="PROSITE" id="PS50234">
    <property type="entry name" value="VWFA"/>
    <property type="match status" value="1"/>
</dbReference>
<dbReference type="Pfam" id="PF13416">
    <property type="entry name" value="SBP_bac_8"/>
    <property type="match status" value="1"/>
</dbReference>
<sequence length="570" mass="60730">MARAQRSAGLSTALLALPLLGLSISGCQFLAPPPLELEMLVGSALKGFCQEAAKAIGQAPPRLADRTPVLLRCRAAGSGDVVSEMESHARGVLQGGQAADDPRIPTLLSVDGEIYLDLLRHRLQRLAPTRELIPAPADAPALASSPMVFMTTPALAKGLDRTDPFTALARSSDHRQLDPAGPSQPIRFVHTAPTRSNSGLQTLVAMVAEVAGKRPEALTLADVQTHGGKVAAIQRHVTRYGSSTDELARAMLRNGPFWASVGSVYESSVVGVNASRQGDQEPLKAVYPRATYASTMRAILPDAPWVSPQEKQAALLLIERLQREDVQRLAADQGLRPANPAVPPSRVTAAYGADPRAVYDSLRAPKPEVVEAIISLWRTQAKKPSRVALVVDSSGSMKGEKLPAAQRSLQAYLAQIGPRDTVGLFDFDNRLRPPVVVTGGGQAGGPAGEPAGRFIASLEAEGGTVLYDAIRQGRDWLRSTRRPGEILAVVVLTDGQDNGSRLSLEGLGGELRRSGFASDERIGVFTMGYGNQGDFDADVLRRIAESNGGDFTTGTADSIRRRMEDLQMAF</sequence>
<dbReference type="SUPFAM" id="SSF53850">
    <property type="entry name" value="Periplasmic binding protein-like II"/>
    <property type="match status" value="1"/>
</dbReference>
<organism evidence="2 3">
    <name type="scientific">Cyanobium gracile UHCC 0139</name>
    <dbReference type="NCBI Taxonomy" id="3110308"/>
    <lineage>
        <taxon>Bacteria</taxon>
        <taxon>Bacillati</taxon>
        <taxon>Cyanobacteriota</taxon>
        <taxon>Cyanophyceae</taxon>
        <taxon>Synechococcales</taxon>
        <taxon>Prochlorococcaceae</taxon>
        <taxon>Cyanobium</taxon>
    </lineage>
</organism>
<dbReference type="Proteomes" id="UP001304461">
    <property type="component" value="Unassembled WGS sequence"/>
</dbReference>
<accession>A0ABU5RSS3</accession>
<dbReference type="InterPro" id="IPR002035">
    <property type="entry name" value="VWF_A"/>
</dbReference>
<dbReference type="Pfam" id="PF13519">
    <property type="entry name" value="VWA_2"/>
    <property type="match status" value="1"/>
</dbReference>
<dbReference type="PROSITE" id="PS51257">
    <property type="entry name" value="PROKAR_LIPOPROTEIN"/>
    <property type="match status" value="1"/>
</dbReference>
<dbReference type="InterPro" id="IPR036465">
    <property type="entry name" value="vWFA_dom_sf"/>
</dbReference>
<dbReference type="InterPro" id="IPR006059">
    <property type="entry name" value="SBP"/>
</dbReference>
<evidence type="ECO:0000259" key="1">
    <source>
        <dbReference type="PROSITE" id="PS50234"/>
    </source>
</evidence>
<evidence type="ECO:0000313" key="2">
    <source>
        <dbReference type="EMBL" id="MEA5390799.1"/>
    </source>
</evidence>
<dbReference type="Gene3D" id="3.40.50.410">
    <property type="entry name" value="von Willebrand factor, type A domain"/>
    <property type="match status" value="1"/>
</dbReference>
<dbReference type="InterPro" id="IPR051266">
    <property type="entry name" value="CLCR"/>
</dbReference>
<dbReference type="PANTHER" id="PTHR10579:SF43">
    <property type="entry name" value="ZINC FINGER (C3HC4-TYPE RING FINGER) FAMILY PROTEIN"/>
    <property type="match status" value="1"/>
</dbReference>
<dbReference type="EMBL" id="JAYGHX010000002">
    <property type="protein sequence ID" value="MEA5390799.1"/>
    <property type="molecule type" value="Genomic_DNA"/>
</dbReference>
<dbReference type="RefSeq" id="WP_323304862.1">
    <property type="nucleotide sequence ID" value="NZ_JAYGHX010000002.1"/>
</dbReference>
<dbReference type="SMART" id="SM00327">
    <property type="entry name" value="VWA"/>
    <property type="match status" value="1"/>
</dbReference>
<reference evidence="2 3" key="1">
    <citation type="submission" date="2023-12" db="EMBL/GenBank/DDBJ databases">
        <title>Baltic Sea Cyanobacteria.</title>
        <authorList>
            <person name="Delbaje E."/>
            <person name="Fewer D.P."/>
            <person name="Shishido T.K."/>
        </authorList>
    </citation>
    <scope>NUCLEOTIDE SEQUENCE [LARGE SCALE GENOMIC DNA]</scope>
    <source>
        <strain evidence="2 3">UHCC 0139</strain>
    </source>
</reference>